<keyword evidence="6 7" id="KW-0269">Exonuclease</keyword>
<feature type="domain" description="Nuclease SbcCD subunit D C-terminal" evidence="9">
    <location>
        <begin position="261"/>
        <end position="347"/>
    </location>
</feature>
<dbReference type="Proteomes" id="UP000318297">
    <property type="component" value="Unassembled WGS sequence"/>
</dbReference>
<feature type="domain" description="Calcineurin-like phosphoesterase" evidence="8">
    <location>
        <begin position="1"/>
        <end position="87"/>
    </location>
</feature>
<organism evidence="10 11">
    <name type="scientific">Rudaeicoccus suwonensis</name>
    <dbReference type="NCBI Taxonomy" id="657409"/>
    <lineage>
        <taxon>Bacteria</taxon>
        <taxon>Bacillati</taxon>
        <taxon>Actinomycetota</taxon>
        <taxon>Actinomycetes</taxon>
        <taxon>Micrococcales</taxon>
        <taxon>Dermacoccaceae</taxon>
        <taxon>Rudaeicoccus</taxon>
    </lineage>
</organism>
<evidence type="ECO:0000256" key="5">
    <source>
        <dbReference type="ARBA" id="ARBA00022801"/>
    </source>
</evidence>
<keyword evidence="5 7" id="KW-0378">Hydrolase</keyword>
<evidence type="ECO:0000256" key="3">
    <source>
        <dbReference type="ARBA" id="ARBA00013365"/>
    </source>
</evidence>
<evidence type="ECO:0000256" key="4">
    <source>
        <dbReference type="ARBA" id="ARBA00022722"/>
    </source>
</evidence>
<comment type="function">
    <text evidence="7">SbcCD cleaves DNA hairpin structures. These structures can inhibit DNA replication and are intermediates in certain DNA recombination reactions. The complex acts as a 3'-&gt;5' double strand exonuclease that can open hairpins. It also has a 5' single-strand endonuclease activity.</text>
</comment>
<dbReference type="NCBIfam" id="TIGR00619">
    <property type="entry name" value="sbcd"/>
    <property type="match status" value="1"/>
</dbReference>
<evidence type="ECO:0000259" key="9">
    <source>
        <dbReference type="Pfam" id="PF12320"/>
    </source>
</evidence>
<dbReference type="CDD" id="cd00840">
    <property type="entry name" value="MPP_Mre11_N"/>
    <property type="match status" value="1"/>
</dbReference>
<keyword evidence="7" id="KW-0255">Endonuclease</keyword>
<dbReference type="InterPro" id="IPR029052">
    <property type="entry name" value="Metallo-depent_PP-like"/>
</dbReference>
<evidence type="ECO:0000256" key="1">
    <source>
        <dbReference type="ARBA" id="ARBA00010555"/>
    </source>
</evidence>
<comment type="similarity">
    <text evidence="1 7">Belongs to the SbcD family.</text>
</comment>
<evidence type="ECO:0000256" key="6">
    <source>
        <dbReference type="ARBA" id="ARBA00022839"/>
    </source>
</evidence>
<dbReference type="Gene3D" id="3.60.21.10">
    <property type="match status" value="1"/>
</dbReference>
<dbReference type="GO" id="GO:0004519">
    <property type="term" value="F:endonuclease activity"/>
    <property type="evidence" value="ECO:0007669"/>
    <property type="project" value="UniProtKB-KW"/>
</dbReference>
<reference evidence="10 11" key="1">
    <citation type="submission" date="2019-06" db="EMBL/GenBank/DDBJ databases">
        <title>Sequencing the genomes of 1000 actinobacteria strains.</title>
        <authorList>
            <person name="Klenk H.-P."/>
        </authorList>
    </citation>
    <scope>NUCLEOTIDE SEQUENCE [LARGE SCALE GENOMIC DNA]</scope>
    <source>
        <strain evidence="10 11">DSM 19560</strain>
    </source>
</reference>
<comment type="subunit">
    <text evidence="2 7">Heterodimer of SbcC and SbcD.</text>
</comment>
<name>A0A561EB68_9MICO</name>
<keyword evidence="11" id="KW-1185">Reference proteome</keyword>
<dbReference type="InterPro" id="IPR004843">
    <property type="entry name" value="Calcineurin-like_PHP"/>
</dbReference>
<keyword evidence="4 7" id="KW-0540">Nuclease</keyword>
<proteinExistence type="inferred from homology"/>
<dbReference type="Pfam" id="PF00149">
    <property type="entry name" value="Metallophos"/>
    <property type="match status" value="1"/>
</dbReference>
<dbReference type="RefSeq" id="WP_145227137.1">
    <property type="nucleotide sequence ID" value="NZ_VIVQ01000001.1"/>
</dbReference>
<evidence type="ECO:0000259" key="8">
    <source>
        <dbReference type="Pfam" id="PF00149"/>
    </source>
</evidence>
<dbReference type="SUPFAM" id="SSF56300">
    <property type="entry name" value="Metallo-dependent phosphatases"/>
    <property type="match status" value="1"/>
</dbReference>
<dbReference type="AlphaFoldDB" id="A0A561EB68"/>
<dbReference type="InterPro" id="IPR041796">
    <property type="entry name" value="Mre11_N"/>
</dbReference>
<dbReference type="GO" id="GO:0008408">
    <property type="term" value="F:3'-5' exonuclease activity"/>
    <property type="evidence" value="ECO:0007669"/>
    <property type="project" value="InterPro"/>
</dbReference>
<dbReference type="GO" id="GO:0006310">
    <property type="term" value="P:DNA recombination"/>
    <property type="evidence" value="ECO:0007669"/>
    <property type="project" value="UniProtKB-KW"/>
</dbReference>
<dbReference type="InterPro" id="IPR050535">
    <property type="entry name" value="DNA_Repair-Maintenance_Comp"/>
</dbReference>
<dbReference type="InterPro" id="IPR026843">
    <property type="entry name" value="SbcD_C"/>
</dbReference>
<keyword evidence="7" id="KW-0235">DNA replication</keyword>
<dbReference type="PANTHER" id="PTHR30337">
    <property type="entry name" value="COMPONENT OF ATP-DEPENDENT DSDNA EXONUCLEASE"/>
    <property type="match status" value="1"/>
</dbReference>
<gene>
    <name evidence="7" type="primary">sbcD</name>
    <name evidence="10" type="ORF">BKA23_1662</name>
</gene>
<evidence type="ECO:0000256" key="7">
    <source>
        <dbReference type="RuleBase" id="RU363069"/>
    </source>
</evidence>
<dbReference type="InterPro" id="IPR004593">
    <property type="entry name" value="SbcD"/>
</dbReference>
<dbReference type="PANTHER" id="PTHR30337:SF0">
    <property type="entry name" value="NUCLEASE SBCCD SUBUNIT D"/>
    <property type="match status" value="1"/>
</dbReference>
<dbReference type="Pfam" id="PF12320">
    <property type="entry name" value="SbcD_C"/>
    <property type="match status" value="1"/>
</dbReference>
<accession>A0A561EB68</accession>
<evidence type="ECO:0000256" key="2">
    <source>
        <dbReference type="ARBA" id="ARBA00011322"/>
    </source>
</evidence>
<sequence>MRLIHTSDWHLGRGFHGVGLLGAQAHYLDHLVDLVTAEGVDAVLVSGDIYDRALPSPDAVALLDDALARLLSTGAQVIMSSGNHDSAIRLGFGSRVMEHAGLHIRTSVDSIGRPVDLGGAVVYPIPYLEPSVAAPVLGADERTHAGVLRAAMSRIRADMAYRQVPSVAMAHSFVTGATTSDSERDISVGGLGAVPLDVFADVSYAALGHLHGHQALADGVRYSGSPVAMSFSETDHVKGSILVDLGSGQPGCELVPAPVERRLARLRGTLPELLADRSLDWAQDAWCQVALTDQARPRGAMARIRARFPHTVQLEFAAPGGDLARRSYAARIAGRTDVDLCCDFLQHVRGGVDTTPGERQVLSSAFAAAAANRAEHEGEGQVRVRRETGAA</sequence>
<keyword evidence="7" id="KW-0233">DNA recombination</keyword>
<evidence type="ECO:0000313" key="11">
    <source>
        <dbReference type="Proteomes" id="UP000318297"/>
    </source>
</evidence>
<evidence type="ECO:0000313" key="10">
    <source>
        <dbReference type="EMBL" id="TWE12842.1"/>
    </source>
</evidence>
<protein>
    <recommendedName>
        <fullName evidence="3 7">Nuclease SbcCD subunit D</fullName>
    </recommendedName>
</protein>
<dbReference type="EMBL" id="VIVQ01000001">
    <property type="protein sequence ID" value="TWE12842.1"/>
    <property type="molecule type" value="Genomic_DNA"/>
</dbReference>
<comment type="caution">
    <text evidence="10">The sequence shown here is derived from an EMBL/GenBank/DDBJ whole genome shotgun (WGS) entry which is preliminary data.</text>
</comment>
<dbReference type="GO" id="GO:0006260">
    <property type="term" value="P:DNA replication"/>
    <property type="evidence" value="ECO:0007669"/>
    <property type="project" value="UniProtKB-KW"/>
</dbReference>
<dbReference type="OrthoDB" id="9773856at2"/>